<sequence length="83" mass="8938">MSNPSSHRIARKLHIIRQRPVRCSCFFVTQQNGKSRGGMHNPLSSICASLVHQGERYAIVLKDASAVPGVLLGSSRSAKALGP</sequence>
<keyword evidence="2" id="KW-1185">Reference proteome</keyword>
<comment type="caution">
    <text evidence="1">The sequence shown here is derived from an EMBL/GenBank/DDBJ whole genome shotgun (WGS) entry which is preliminary data.</text>
</comment>
<dbReference type="Proteomes" id="UP001054945">
    <property type="component" value="Unassembled WGS sequence"/>
</dbReference>
<organism evidence="1 2">
    <name type="scientific">Caerostris extrusa</name>
    <name type="common">Bark spider</name>
    <name type="synonym">Caerostris bankana</name>
    <dbReference type="NCBI Taxonomy" id="172846"/>
    <lineage>
        <taxon>Eukaryota</taxon>
        <taxon>Metazoa</taxon>
        <taxon>Ecdysozoa</taxon>
        <taxon>Arthropoda</taxon>
        <taxon>Chelicerata</taxon>
        <taxon>Arachnida</taxon>
        <taxon>Araneae</taxon>
        <taxon>Araneomorphae</taxon>
        <taxon>Entelegynae</taxon>
        <taxon>Araneoidea</taxon>
        <taxon>Araneidae</taxon>
        <taxon>Caerostris</taxon>
    </lineage>
</organism>
<gene>
    <name evidence="1" type="ORF">CEXT_724411</name>
</gene>
<name>A0AAV4N2P3_CAEEX</name>
<proteinExistence type="predicted"/>
<reference evidence="1 2" key="1">
    <citation type="submission" date="2021-06" db="EMBL/GenBank/DDBJ databases">
        <title>Caerostris extrusa draft genome.</title>
        <authorList>
            <person name="Kono N."/>
            <person name="Arakawa K."/>
        </authorList>
    </citation>
    <scope>NUCLEOTIDE SEQUENCE [LARGE SCALE GENOMIC DNA]</scope>
</reference>
<dbReference type="EMBL" id="BPLR01020454">
    <property type="protein sequence ID" value="GIX78992.1"/>
    <property type="molecule type" value="Genomic_DNA"/>
</dbReference>
<evidence type="ECO:0000313" key="1">
    <source>
        <dbReference type="EMBL" id="GIX78992.1"/>
    </source>
</evidence>
<accession>A0AAV4N2P3</accession>
<dbReference type="AlphaFoldDB" id="A0AAV4N2P3"/>
<evidence type="ECO:0008006" key="3">
    <source>
        <dbReference type="Google" id="ProtNLM"/>
    </source>
</evidence>
<protein>
    <recommendedName>
        <fullName evidence="3">Ribosomal protein L14</fullName>
    </recommendedName>
</protein>
<evidence type="ECO:0000313" key="2">
    <source>
        <dbReference type="Proteomes" id="UP001054945"/>
    </source>
</evidence>